<accession>A0ABX2C843</accession>
<dbReference type="EMBL" id="JABFDN010000001">
    <property type="protein sequence ID" value="NPU64421.1"/>
    <property type="molecule type" value="Genomic_DNA"/>
</dbReference>
<keyword evidence="3" id="KW-1185">Reference proteome</keyword>
<dbReference type="InterPro" id="IPR016130">
    <property type="entry name" value="Tyr_Pase_AS"/>
</dbReference>
<protein>
    <submittedName>
        <fullName evidence="2">Protein tyrosine phosphatase</fullName>
    </submittedName>
</protein>
<dbReference type="SUPFAM" id="SSF52799">
    <property type="entry name" value="(Phosphotyrosine protein) phosphatases II"/>
    <property type="match status" value="1"/>
</dbReference>
<dbReference type="Gene3D" id="3.90.190.10">
    <property type="entry name" value="Protein tyrosine phosphatase superfamily"/>
    <property type="match status" value="1"/>
</dbReference>
<organism evidence="2 3">
    <name type="scientific">Bradyrhizobium aeschynomenes</name>
    <dbReference type="NCBI Taxonomy" id="2734909"/>
    <lineage>
        <taxon>Bacteria</taxon>
        <taxon>Pseudomonadati</taxon>
        <taxon>Pseudomonadota</taxon>
        <taxon>Alphaproteobacteria</taxon>
        <taxon>Hyphomicrobiales</taxon>
        <taxon>Nitrobacteraceae</taxon>
        <taxon>Bradyrhizobium</taxon>
    </lineage>
</organism>
<dbReference type="Pfam" id="PF22785">
    <property type="entry name" value="Tc-R-P"/>
    <property type="match status" value="1"/>
</dbReference>
<dbReference type="Proteomes" id="UP000886476">
    <property type="component" value="Unassembled WGS sequence"/>
</dbReference>
<proteinExistence type="predicted"/>
<evidence type="ECO:0000313" key="2">
    <source>
        <dbReference type="EMBL" id="NPU64421.1"/>
    </source>
</evidence>
<dbReference type="RefSeq" id="WP_172109473.1">
    <property type="nucleotide sequence ID" value="NZ_JABFDN010000001.1"/>
</dbReference>
<comment type="caution">
    <text evidence="2">The sequence shown here is derived from an EMBL/GenBank/DDBJ whole genome shotgun (WGS) entry which is preliminary data.</text>
</comment>
<reference evidence="2" key="1">
    <citation type="submission" date="2020-05" db="EMBL/GenBank/DDBJ databases">
        <title>Nod-independent and nitrogen-fixing Bradyrhizobium aeschynomene sp. nov. isolated from nodules of Aeschynomene indica.</title>
        <authorList>
            <person name="Zhang Z."/>
        </authorList>
    </citation>
    <scope>NUCLEOTIDE SEQUENCE</scope>
    <source>
        <strain evidence="2">83012</strain>
    </source>
</reference>
<name>A0ABX2C843_9BRAD</name>
<dbReference type="PROSITE" id="PS50056">
    <property type="entry name" value="TYR_PHOSPHATASE_2"/>
    <property type="match status" value="1"/>
</dbReference>
<dbReference type="InterPro" id="IPR029021">
    <property type="entry name" value="Prot-tyrosine_phosphatase-like"/>
</dbReference>
<evidence type="ECO:0000313" key="3">
    <source>
        <dbReference type="Proteomes" id="UP000886476"/>
    </source>
</evidence>
<dbReference type="InterPro" id="IPR000387">
    <property type="entry name" value="Tyr_Pase_dom"/>
</dbReference>
<sequence length="161" mass="17180">MSRLHRISLATPGRLAIAARPRAEDWLADDIAGWARDGIVVVASLLEPAEADELGLQREAALCGAHGMAFVSFPIPDRGLPERRDAAQQLAGDLAAWLTDGADVLIHCRAGIGRSAVIAACVMIRLGVDAADALDRIAAARGVRVPDTEAQGRWVMELDRR</sequence>
<evidence type="ECO:0000259" key="1">
    <source>
        <dbReference type="PROSITE" id="PS50056"/>
    </source>
</evidence>
<dbReference type="PROSITE" id="PS00383">
    <property type="entry name" value="TYR_PHOSPHATASE_1"/>
    <property type="match status" value="1"/>
</dbReference>
<feature type="domain" description="Tyrosine specific protein phosphatases" evidence="1">
    <location>
        <begin position="100"/>
        <end position="152"/>
    </location>
</feature>
<gene>
    <name evidence="2" type="ORF">HL667_05370</name>
</gene>